<feature type="chain" id="PRO_5022246182" description="SsuA/THI5-like domain-containing protein" evidence="1">
    <location>
        <begin position="27"/>
        <end position="616"/>
    </location>
</feature>
<evidence type="ECO:0000313" key="2">
    <source>
        <dbReference type="EMBL" id="QDV75849.1"/>
    </source>
</evidence>
<dbReference type="Gene3D" id="3.30.1330.60">
    <property type="entry name" value="OmpA-like domain"/>
    <property type="match status" value="1"/>
</dbReference>
<reference evidence="2 3" key="1">
    <citation type="submission" date="2019-02" db="EMBL/GenBank/DDBJ databases">
        <title>Deep-cultivation of Planctomycetes and their phenomic and genomic characterization uncovers novel biology.</title>
        <authorList>
            <person name="Wiegand S."/>
            <person name="Jogler M."/>
            <person name="Boedeker C."/>
            <person name="Pinto D."/>
            <person name="Vollmers J."/>
            <person name="Rivas-Marin E."/>
            <person name="Kohn T."/>
            <person name="Peeters S.H."/>
            <person name="Heuer A."/>
            <person name="Rast P."/>
            <person name="Oberbeckmann S."/>
            <person name="Bunk B."/>
            <person name="Jeske O."/>
            <person name="Meyerdierks A."/>
            <person name="Storesund J.E."/>
            <person name="Kallscheuer N."/>
            <person name="Luecker S."/>
            <person name="Lage O.M."/>
            <person name="Pohl T."/>
            <person name="Merkel B.J."/>
            <person name="Hornburger P."/>
            <person name="Mueller R.-W."/>
            <person name="Bruemmer F."/>
            <person name="Labrenz M."/>
            <person name="Spormann A.M."/>
            <person name="Op den Camp H."/>
            <person name="Overmann J."/>
            <person name="Amann R."/>
            <person name="Jetten M.S.M."/>
            <person name="Mascher T."/>
            <person name="Medema M.H."/>
            <person name="Devos D.P."/>
            <person name="Kaster A.-K."/>
            <person name="Ovreas L."/>
            <person name="Rohde M."/>
            <person name="Galperin M.Y."/>
            <person name="Jogler C."/>
        </authorList>
    </citation>
    <scope>NUCLEOTIDE SEQUENCE [LARGE SCALE GENOMIC DNA]</scope>
    <source>
        <strain evidence="2 3">Spa11</strain>
    </source>
</reference>
<dbReference type="SUPFAM" id="SSF53850">
    <property type="entry name" value="Periplasmic binding protein-like II"/>
    <property type="match status" value="1"/>
</dbReference>
<name>A0A518KDL0_9BACT</name>
<evidence type="ECO:0000256" key="1">
    <source>
        <dbReference type="SAM" id="SignalP"/>
    </source>
</evidence>
<dbReference type="EMBL" id="CP036349">
    <property type="protein sequence ID" value="QDV75849.1"/>
    <property type="molecule type" value="Genomic_DNA"/>
</dbReference>
<evidence type="ECO:0008006" key="4">
    <source>
        <dbReference type="Google" id="ProtNLM"/>
    </source>
</evidence>
<dbReference type="SUPFAM" id="SSF103088">
    <property type="entry name" value="OmpA-like"/>
    <property type="match status" value="1"/>
</dbReference>
<feature type="signal peptide" evidence="1">
    <location>
        <begin position="1"/>
        <end position="26"/>
    </location>
</feature>
<dbReference type="AlphaFoldDB" id="A0A518KDL0"/>
<dbReference type="KEGG" id="bmei:Spa11_40720"/>
<keyword evidence="3" id="KW-1185">Reference proteome</keyword>
<sequence precursor="true">MPRWSRFVAFALAVCLAVCLGSSAVAQELFSGITGPLSVQPVQDRGVVNVPYITWGGDAATFYANGGLETTGDSIYGRSGLKLKLTAGDDFVQQVRDYVGGKTPFLRGTFSMLAQASEVIGKDPRTKPVVILQLSWSAGDHIVAREGLKTLNDLKRSGKKVRVACQQGGPHVGLLYDALAAAQFTNDDVEIVFVKDLTGPSGAAEKFRSDASIDACCVITPDMIGLTGGLDSKGTGAEGTVSGAHVLVSTQNMSRSIADVYAVRSDWFKANRPFVEKFVAGYLSGADVVKPLRDGFEESQKLSPEYRKLLAMCQTIFGEEVLPTLEVDAHGLLLDCRFVNLPGQIAFFEQSGNLNGFNAKLASSLDLATKWGYAKGRYGFDPAGLDYQKIAVMAGVAYAKPKMIVEGEGVGEFLDDDLDENTIVSFTIAFEPNQTDFSVDRYGAEFDRALKSASTFGGAAVVIRGHSDPTKTLVQLVKAGLEKGILRRTGTQGDYRYFINSGGQSRELDLSQMDQMVQLIQTGAFEGSADSPQQTMQAALNLSLARADAVRQAIAAYARKQDIAVNLSQLQPVGAGISDPVIAKPTSMAEAKQNMRVEFRIVKVNPEALQESDFDF</sequence>
<evidence type="ECO:0000313" key="3">
    <source>
        <dbReference type="Proteomes" id="UP000316426"/>
    </source>
</evidence>
<dbReference type="Proteomes" id="UP000316426">
    <property type="component" value="Chromosome"/>
</dbReference>
<keyword evidence="1" id="KW-0732">Signal</keyword>
<gene>
    <name evidence="2" type="ORF">Spa11_40720</name>
</gene>
<dbReference type="RefSeq" id="WP_145115924.1">
    <property type="nucleotide sequence ID" value="NZ_CP036349.1"/>
</dbReference>
<dbReference type="Gene3D" id="3.40.190.10">
    <property type="entry name" value="Periplasmic binding protein-like II"/>
    <property type="match status" value="1"/>
</dbReference>
<organism evidence="2 3">
    <name type="scientific">Botrimarina mediterranea</name>
    <dbReference type="NCBI Taxonomy" id="2528022"/>
    <lineage>
        <taxon>Bacteria</taxon>
        <taxon>Pseudomonadati</taxon>
        <taxon>Planctomycetota</taxon>
        <taxon>Planctomycetia</taxon>
        <taxon>Pirellulales</taxon>
        <taxon>Lacipirellulaceae</taxon>
        <taxon>Botrimarina</taxon>
    </lineage>
</organism>
<dbReference type="InterPro" id="IPR036737">
    <property type="entry name" value="OmpA-like_sf"/>
</dbReference>
<accession>A0A518KDL0</accession>
<proteinExistence type="predicted"/>
<protein>
    <recommendedName>
        <fullName evidence="4">SsuA/THI5-like domain-containing protein</fullName>
    </recommendedName>
</protein>